<evidence type="ECO:0000256" key="1">
    <source>
        <dbReference type="SAM" id="Phobius"/>
    </source>
</evidence>
<reference evidence="3 4" key="1">
    <citation type="submission" date="2019-02" db="EMBL/GenBank/DDBJ databases">
        <title>Genomic Encyclopedia of Archaeal and Bacterial Type Strains, Phase II (KMG-II): from individual species to whole genera.</title>
        <authorList>
            <person name="Goeker M."/>
        </authorList>
    </citation>
    <scope>NUCLEOTIDE SEQUENCE [LARGE SCALE GENOMIC DNA]</scope>
    <source>
        <strain evidence="3 4">DSM 18101</strain>
    </source>
</reference>
<accession>A0A4Q7YX68</accession>
<gene>
    <name evidence="3" type="ORF">BDD14_4133</name>
</gene>
<dbReference type="OrthoDB" id="115117at2"/>
<sequence length="245" mass="26032">MDQQTRQALKHDQFVDTAQHGIEWATDNRRTLILVGSIVGVLIVVLAIGAFIFNHRSEQAATAFGEALQSYQSPLAAPGQQVPPGVKTFPSAAERARAANQLFLKVADNYGMTASGKLARYFAGLTYIEAGQPAQAESTLKQVAGGWNGDLSSLAKLALAQLYRQTGRDAQAIEVYNDLTAHPSSSVPAGTAQLQLADLYETENKPEMAKKIYAQLKDKDAKGPAGMIAAQKLNPSPAGAAPVAQ</sequence>
<protein>
    <submittedName>
        <fullName evidence="3">Putative negative regulator of RcsB-dependent stress response</fullName>
    </submittedName>
</protein>
<keyword evidence="1" id="KW-0812">Transmembrane</keyword>
<dbReference type="EMBL" id="SHKW01000001">
    <property type="protein sequence ID" value="RZU42542.1"/>
    <property type="molecule type" value="Genomic_DNA"/>
</dbReference>
<dbReference type="SUPFAM" id="SSF48452">
    <property type="entry name" value="TPR-like"/>
    <property type="match status" value="1"/>
</dbReference>
<dbReference type="Pfam" id="PF09976">
    <property type="entry name" value="TPR_21"/>
    <property type="match status" value="1"/>
</dbReference>
<keyword evidence="1" id="KW-1133">Transmembrane helix</keyword>
<keyword evidence="4" id="KW-1185">Reference proteome</keyword>
<evidence type="ECO:0000313" key="3">
    <source>
        <dbReference type="EMBL" id="RZU42542.1"/>
    </source>
</evidence>
<dbReference type="InterPro" id="IPR018704">
    <property type="entry name" value="SecYEG/CpoB_TPR"/>
</dbReference>
<dbReference type="Proteomes" id="UP000292958">
    <property type="component" value="Unassembled WGS sequence"/>
</dbReference>
<keyword evidence="1" id="KW-0472">Membrane</keyword>
<dbReference type="RefSeq" id="WP_130420423.1">
    <property type="nucleotide sequence ID" value="NZ_SHKW01000001.1"/>
</dbReference>
<proteinExistence type="predicted"/>
<feature type="transmembrane region" description="Helical" evidence="1">
    <location>
        <begin position="32"/>
        <end position="53"/>
    </location>
</feature>
<organism evidence="3 4">
    <name type="scientific">Edaphobacter modestus</name>
    <dbReference type="NCBI Taxonomy" id="388466"/>
    <lineage>
        <taxon>Bacteria</taxon>
        <taxon>Pseudomonadati</taxon>
        <taxon>Acidobacteriota</taxon>
        <taxon>Terriglobia</taxon>
        <taxon>Terriglobales</taxon>
        <taxon>Acidobacteriaceae</taxon>
        <taxon>Edaphobacter</taxon>
    </lineage>
</organism>
<dbReference type="InterPro" id="IPR011990">
    <property type="entry name" value="TPR-like_helical_dom_sf"/>
</dbReference>
<comment type="caution">
    <text evidence="3">The sequence shown here is derived from an EMBL/GenBank/DDBJ whole genome shotgun (WGS) entry which is preliminary data.</text>
</comment>
<name>A0A4Q7YX68_9BACT</name>
<evidence type="ECO:0000313" key="4">
    <source>
        <dbReference type="Proteomes" id="UP000292958"/>
    </source>
</evidence>
<dbReference type="Gene3D" id="1.25.40.10">
    <property type="entry name" value="Tetratricopeptide repeat domain"/>
    <property type="match status" value="1"/>
</dbReference>
<dbReference type="AlphaFoldDB" id="A0A4Q7YX68"/>
<feature type="domain" description="Ancillary SecYEG translocon subunit/Cell division coordinator CpoB TPR" evidence="2">
    <location>
        <begin position="38"/>
        <end position="223"/>
    </location>
</feature>
<evidence type="ECO:0000259" key="2">
    <source>
        <dbReference type="Pfam" id="PF09976"/>
    </source>
</evidence>